<dbReference type="Pfam" id="PF01636">
    <property type="entry name" value="APH"/>
    <property type="match status" value="1"/>
</dbReference>
<dbReference type="Proteomes" id="UP001597059">
    <property type="component" value="Unassembled WGS sequence"/>
</dbReference>
<accession>A0ABW4B308</accession>
<evidence type="ECO:0000313" key="2">
    <source>
        <dbReference type="EMBL" id="MFD1384632.1"/>
    </source>
</evidence>
<organism evidence="2 3">
    <name type="scientific">Rhodanobacter aciditrophus</name>
    <dbReference type="NCBI Taxonomy" id="1623218"/>
    <lineage>
        <taxon>Bacteria</taxon>
        <taxon>Pseudomonadati</taxon>
        <taxon>Pseudomonadota</taxon>
        <taxon>Gammaproteobacteria</taxon>
        <taxon>Lysobacterales</taxon>
        <taxon>Rhodanobacteraceae</taxon>
        <taxon>Rhodanobacter</taxon>
    </lineage>
</organism>
<dbReference type="InterPro" id="IPR002575">
    <property type="entry name" value="Aminoglycoside_PTrfase"/>
</dbReference>
<evidence type="ECO:0000313" key="3">
    <source>
        <dbReference type="Proteomes" id="UP001597059"/>
    </source>
</evidence>
<protein>
    <submittedName>
        <fullName evidence="2">Phosphotransferase</fullName>
    </submittedName>
</protein>
<sequence>MGSKFSSVQENLYFLLSELEKQTELVETLFNEAPPTDLLKRIQIRQGYSNTLCEKVENECTNLKERRKSGTQYFHEVSALGGLAVILSEYSMLCLEIIRETSISEEIPHPAQKDCAKLVRRLKRALMLAKIGLSNSQRRTGLKLIRRSAKYLDLHQRIQSTTMEQPNQDTRSDVQAYWITNYLLKRLCMHIEKVGEALIQADVGPVATVKNYPHLKRSSANLASSLDELALKRLALTRSGSAIASLSHRDSKEGDVLAVFKEGEQQKIEEELQGVEKWRRIAPKMAPKVISHIETDTDNSALLIEHLNGVTLESILFEGSSERLQKTFKILFSSLEKIWKKTLTYENPNTTFMGQLSGRLADCQSIHPDFFHETQTICGVKRLGFGQLISQVESLERHWNAPFSVLIHGDFNVDNLLFDELESQFYFIDLHRSRHFDYVQDLSVLMISIYRLQGAPKKTRAVMMACILEIYKFGRRFAQKQKDSFFEVRLAAGLARSFATSTRFVYDKKQAKKMYLKSRFLLDQLARETADTAQNYRIPLKELYFD</sequence>
<evidence type="ECO:0000259" key="1">
    <source>
        <dbReference type="Pfam" id="PF01636"/>
    </source>
</evidence>
<dbReference type="EMBL" id="JBHTMN010000017">
    <property type="protein sequence ID" value="MFD1384632.1"/>
    <property type="molecule type" value="Genomic_DNA"/>
</dbReference>
<name>A0ABW4B308_9GAMM</name>
<keyword evidence="3" id="KW-1185">Reference proteome</keyword>
<dbReference type="RefSeq" id="WP_377369043.1">
    <property type="nucleotide sequence ID" value="NZ_JBHTMN010000017.1"/>
</dbReference>
<dbReference type="Gene3D" id="3.90.1200.10">
    <property type="match status" value="1"/>
</dbReference>
<reference evidence="3" key="1">
    <citation type="journal article" date="2019" name="Int. J. Syst. Evol. Microbiol.">
        <title>The Global Catalogue of Microorganisms (GCM) 10K type strain sequencing project: providing services to taxonomists for standard genome sequencing and annotation.</title>
        <authorList>
            <consortium name="The Broad Institute Genomics Platform"/>
            <consortium name="The Broad Institute Genome Sequencing Center for Infectious Disease"/>
            <person name="Wu L."/>
            <person name="Ma J."/>
        </authorList>
    </citation>
    <scope>NUCLEOTIDE SEQUENCE [LARGE SCALE GENOMIC DNA]</scope>
    <source>
        <strain evidence="3">JCM 30774</strain>
    </source>
</reference>
<comment type="caution">
    <text evidence="2">The sequence shown here is derived from an EMBL/GenBank/DDBJ whole genome shotgun (WGS) entry which is preliminary data.</text>
</comment>
<dbReference type="InterPro" id="IPR011009">
    <property type="entry name" value="Kinase-like_dom_sf"/>
</dbReference>
<gene>
    <name evidence="2" type="ORF">ACFQ45_14775</name>
</gene>
<proteinExistence type="predicted"/>
<feature type="domain" description="Aminoglycoside phosphotransferase" evidence="1">
    <location>
        <begin position="392"/>
        <end position="450"/>
    </location>
</feature>
<dbReference type="SUPFAM" id="SSF56112">
    <property type="entry name" value="Protein kinase-like (PK-like)"/>
    <property type="match status" value="1"/>
</dbReference>